<keyword evidence="7" id="KW-0829">Tyrosine-protein kinase</keyword>
<evidence type="ECO:0000256" key="5">
    <source>
        <dbReference type="ARBA" id="ARBA00022777"/>
    </source>
</evidence>
<dbReference type="PANTHER" id="PTHR32309:SF13">
    <property type="entry name" value="FERRIC ENTEROBACTIN TRANSPORT PROTEIN FEPE"/>
    <property type="match status" value="1"/>
</dbReference>
<dbReference type="EC" id="2.7.10.2" evidence="2"/>
<feature type="domain" description="AAA" evidence="9">
    <location>
        <begin position="60"/>
        <end position="187"/>
    </location>
</feature>
<dbReference type="PANTHER" id="PTHR32309">
    <property type="entry name" value="TYROSINE-PROTEIN KINASE"/>
    <property type="match status" value="1"/>
</dbReference>
<dbReference type="InterPro" id="IPR050445">
    <property type="entry name" value="Bact_polysacc_biosynth/exp"/>
</dbReference>
<keyword evidence="11" id="KW-1185">Reference proteome</keyword>
<sequence>MALKKQKLNDAYLSKGLISYIDPESAASEQYRSIRTNIELLPVQEQLRLLMVTSPDYREGKTLTAMNLAVSMAQQGKRILIIDGHVKKDDLSSMFNLSDHIGLTNVLSGKAELMDAVHPTDIGRLDVLPSGTCTDHISELLHPQAMQEIIDAGKEQYDMIVIDGPPVLHASEVKLLAHYCDGVVMVIRNGRTKNESAMNAKETLEFAGAKIIGIIMNQI</sequence>
<evidence type="ECO:0000256" key="7">
    <source>
        <dbReference type="ARBA" id="ARBA00023137"/>
    </source>
</evidence>
<keyword evidence="6" id="KW-0067">ATP-binding</keyword>
<dbReference type="Gene3D" id="3.40.50.300">
    <property type="entry name" value="P-loop containing nucleotide triphosphate hydrolases"/>
    <property type="match status" value="1"/>
</dbReference>
<evidence type="ECO:0000256" key="3">
    <source>
        <dbReference type="ARBA" id="ARBA00022679"/>
    </source>
</evidence>
<proteinExistence type="inferred from homology"/>
<comment type="similarity">
    <text evidence="1">Belongs to the CpsD/CapB family.</text>
</comment>
<evidence type="ECO:0000313" key="10">
    <source>
        <dbReference type="EMBL" id="MFC0396061.1"/>
    </source>
</evidence>
<dbReference type="InterPro" id="IPR027417">
    <property type="entry name" value="P-loop_NTPase"/>
</dbReference>
<dbReference type="CDD" id="cd05387">
    <property type="entry name" value="BY-kinase"/>
    <property type="match status" value="1"/>
</dbReference>
<accession>A0ABV6JJH3</accession>
<comment type="caution">
    <text evidence="10">The sequence shown here is derived from an EMBL/GenBank/DDBJ whole genome shotgun (WGS) entry which is preliminary data.</text>
</comment>
<protein>
    <recommendedName>
        <fullName evidence="2">non-specific protein-tyrosine kinase</fullName>
        <ecNumber evidence="2">2.7.10.2</ecNumber>
    </recommendedName>
</protein>
<keyword evidence="4" id="KW-0547">Nucleotide-binding</keyword>
<dbReference type="SUPFAM" id="SSF52540">
    <property type="entry name" value="P-loop containing nucleoside triphosphate hydrolases"/>
    <property type="match status" value="1"/>
</dbReference>
<dbReference type="Proteomes" id="UP001589818">
    <property type="component" value="Unassembled WGS sequence"/>
</dbReference>
<organism evidence="10 11">
    <name type="scientific">Paenibacillus mendelii</name>
    <dbReference type="NCBI Taxonomy" id="206163"/>
    <lineage>
        <taxon>Bacteria</taxon>
        <taxon>Bacillati</taxon>
        <taxon>Bacillota</taxon>
        <taxon>Bacilli</taxon>
        <taxon>Bacillales</taxon>
        <taxon>Paenibacillaceae</taxon>
        <taxon>Paenibacillus</taxon>
    </lineage>
</organism>
<reference evidence="10 11" key="1">
    <citation type="submission" date="2024-09" db="EMBL/GenBank/DDBJ databases">
        <authorList>
            <person name="Sun Q."/>
            <person name="Mori K."/>
        </authorList>
    </citation>
    <scope>NUCLEOTIDE SEQUENCE [LARGE SCALE GENOMIC DNA]</scope>
    <source>
        <strain evidence="10 11">CCM 4839</strain>
    </source>
</reference>
<evidence type="ECO:0000256" key="4">
    <source>
        <dbReference type="ARBA" id="ARBA00022741"/>
    </source>
</evidence>
<dbReference type="EMBL" id="JBHLVF010000047">
    <property type="protein sequence ID" value="MFC0396061.1"/>
    <property type="molecule type" value="Genomic_DNA"/>
</dbReference>
<dbReference type="InterPro" id="IPR025669">
    <property type="entry name" value="AAA_dom"/>
</dbReference>
<dbReference type="NCBIfam" id="TIGR01007">
    <property type="entry name" value="eps_fam"/>
    <property type="match status" value="1"/>
</dbReference>
<keyword evidence="3 10" id="KW-0808">Transferase</keyword>
<evidence type="ECO:0000256" key="2">
    <source>
        <dbReference type="ARBA" id="ARBA00011903"/>
    </source>
</evidence>
<evidence type="ECO:0000313" key="11">
    <source>
        <dbReference type="Proteomes" id="UP001589818"/>
    </source>
</evidence>
<keyword evidence="5 10" id="KW-0418">Kinase</keyword>
<dbReference type="GO" id="GO:0004715">
    <property type="term" value="F:non-membrane spanning protein tyrosine kinase activity"/>
    <property type="evidence" value="ECO:0007669"/>
    <property type="project" value="UniProtKB-EC"/>
</dbReference>
<comment type="catalytic activity">
    <reaction evidence="8">
        <text>L-tyrosyl-[protein] + ATP = O-phospho-L-tyrosyl-[protein] + ADP + H(+)</text>
        <dbReference type="Rhea" id="RHEA:10596"/>
        <dbReference type="Rhea" id="RHEA-COMP:10136"/>
        <dbReference type="Rhea" id="RHEA-COMP:20101"/>
        <dbReference type="ChEBI" id="CHEBI:15378"/>
        <dbReference type="ChEBI" id="CHEBI:30616"/>
        <dbReference type="ChEBI" id="CHEBI:46858"/>
        <dbReference type="ChEBI" id="CHEBI:61978"/>
        <dbReference type="ChEBI" id="CHEBI:456216"/>
        <dbReference type="EC" id="2.7.10.2"/>
    </reaction>
</comment>
<dbReference type="Pfam" id="PF13614">
    <property type="entry name" value="AAA_31"/>
    <property type="match status" value="1"/>
</dbReference>
<evidence type="ECO:0000259" key="9">
    <source>
        <dbReference type="Pfam" id="PF13614"/>
    </source>
</evidence>
<evidence type="ECO:0000256" key="8">
    <source>
        <dbReference type="ARBA" id="ARBA00051245"/>
    </source>
</evidence>
<dbReference type="InterPro" id="IPR005702">
    <property type="entry name" value="Wzc-like_C"/>
</dbReference>
<dbReference type="RefSeq" id="WP_204817254.1">
    <property type="nucleotide sequence ID" value="NZ_JANHOF010000002.1"/>
</dbReference>
<evidence type="ECO:0000256" key="6">
    <source>
        <dbReference type="ARBA" id="ARBA00022840"/>
    </source>
</evidence>
<evidence type="ECO:0000256" key="1">
    <source>
        <dbReference type="ARBA" id="ARBA00007316"/>
    </source>
</evidence>
<gene>
    <name evidence="10" type="ORF">ACFFJ8_32395</name>
</gene>
<name>A0ABV6JJH3_9BACL</name>